<evidence type="ECO:0000313" key="3">
    <source>
        <dbReference type="Proteomes" id="UP000494218"/>
    </source>
</evidence>
<accession>A0A6P2STT3</accession>
<organism evidence="2 3">
    <name type="scientific">Burkholderia lata (strain ATCC 17760 / DSM 23089 / LMG 22485 / NCIMB 9086 / R18194 / 383)</name>
    <dbReference type="NCBI Taxonomy" id="482957"/>
    <lineage>
        <taxon>Bacteria</taxon>
        <taxon>Pseudomonadati</taxon>
        <taxon>Pseudomonadota</taxon>
        <taxon>Betaproteobacteria</taxon>
        <taxon>Burkholderiales</taxon>
        <taxon>Burkholderiaceae</taxon>
        <taxon>Burkholderia</taxon>
        <taxon>Burkholderia cepacia complex</taxon>
    </lineage>
</organism>
<evidence type="ECO:0000313" key="2">
    <source>
        <dbReference type="EMBL" id="VWC52950.1"/>
    </source>
</evidence>
<dbReference type="Proteomes" id="UP000494218">
    <property type="component" value="Unassembled WGS sequence"/>
</dbReference>
<proteinExistence type="predicted"/>
<feature type="compositionally biased region" description="Polar residues" evidence="1">
    <location>
        <begin position="9"/>
        <end position="20"/>
    </location>
</feature>
<gene>
    <name evidence="2" type="ORF">BLA23254_08089</name>
</gene>
<protein>
    <submittedName>
        <fullName evidence="2">Uncharacterized protein</fullName>
    </submittedName>
</protein>
<feature type="region of interest" description="Disordered" evidence="1">
    <location>
        <begin position="1"/>
        <end position="20"/>
    </location>
</feature>
<name>A0A6P2STT3_BURL3</name>
<evidence type="ECO:0000256" key="1">
    <source>
        <dbReference type="SAM" id="MobiDB-lite"/>
    </source>
</evidence>
<sequence>MIRGENVQAVAQQHGITTPTGIHDLEQRAIDSNAPASAGRAVIRGENVQAVAQRHGITTPEGIYSLEQYAKYRA</sequence>
<dbReference type="EMBL" id="CABVPW010000105">
    <property type="protein sequence ID" value="VWC52950.1"/>
    <property type="molecule type" value="Genomic_DNA"/>
</dbReference>
<dbReference type="AlphaFoldDB" id="A0A6P2STT3"/>
<reference evidence="2 3" key="1">
    <citation type="submission" date="2019-09" db="EMBL/GenBank/DDBJ databases">
        <authorList>
            <person name="Depoorter E."/>
        </authorList>
    </citation>
    <scope>NUCLEOTIDE SEQUENCE [LARGE SCALE GENOMIC DNA]</scope>
    <source>
        <strain evidence="2">LMG 23254</strain>
    </source>
</reference>